<keyword evidence="3" id="KW-1185">Reference proteome</keyword>
<feature type="transmembrane region" description="Helical" evidence="1">
    <location>
        <begin position="90"/>
        <end position="109"/>
    </location>
</feature>
<evidence type="ECO:0000313" key="3">
    <source>
        <dbReference type="Proteomes" id="UP000297703"/>
    </source>
</evidence>
<keyword evidence="2" id="KW-0808">Transferase</keyword>
<gene>
    <name evidence="2" type="ORF">DR999_PMT17759</name>
</gene>
<dbReference type="GO" id="GO:0016740">
    <property type="term" value="F:transferase activity"/>
    <property type="evidence" value="ECO:0007669"/>
    <property type="project" value="UniProtKB-KW"/>
</dbReference>
<evidence type="ECO:0000256" key="1">
    <source>
        <dbReference type="SAM" id="Phobius"/>
    </source>
</evidence>
<comment type="caution">
    <text evidence="2">The sequence shown here is derived from an EMBL/GenBank/DDBJ whole genome shotgun (WGS) entry which is preliminary data.</text>
</comment>
<dbReference type="Proteomes" id="UP000297703">
    <property type="component" value="Unassembled WGS sequence"/>
</dbReference>
<name>A0A4D9DZ16_9SAUR</name>
<dbReference type="AlphaFoldDB" id="A0A4D9DZ16"/>
<dbReference type="EMBL" id="QXTE01000284">
    <property type="protein sequence ID" value="TFK00150.1"/>
    <property type="molecule type" value="Genomic_DNA"/>
</dbReference>
<reference evidence="2 3" key="2">
    <citation type="submission" date="2019-04" db="EMBL/GenBank/DDBJ databases">
        <title>The genome sequence of big-headed turtle.</title>
        <authorList>
            <person name="Gong S."/>
        </authorList>
    </citation>
    <scope>NUCLEOTIDE SEQUENCE [LARGE SCALE GENOMIC DNA]</scope>
    <source>
        <strain evidence="2">DO16091913</strain>
        <tissue evidence="2">Muscle</tissue>
    </source>
</reference>
<keyword evidence="1" id="KW-0472">Membrane</keyword>
<evidence type="ECO:0000313" key="2">
    <source>
        <dbReference type="EMBL" id="TFK00150.1"/>
    </source>
</evidence>
<reference evidence="2 3" key="1">
    <citation type="submission" date="2019-04" db="EMBL/GenBank/DDBJ databases">
        <title>Draft genome of the big-headed turtle Platysternon megacephalum.</title>
        <authorList>
            <person name="Gong S."/>
        </authorList>
    </citation>
    <scope>NUCLEOTIDE SEQUENCE [LARGE SCALE GENOMIC DNA]</scope>
    <source>
        <strain evidence="2">DO16091913</strain>
        <tissue evidence="2">Muscle</tissue>
    </source>
</reference>
<accession>A0A4D9DZ16</accession>
<sequence length="110" mass="12579">MTARSGPARLGVHGDVDVLLMEGKKYRGEGRERAPAQSPQVWLLPVFDVWILLHSQELTGTPVLSFWLHWLAVKMLPVACWLYWVWDSVVILPLAYWLHWLAMGMLPVAC</sequence>
<organism evidence="2 3">
    <name type="scientific">Platysternon megacephalum</name>
    <name type="common">big-headed turtle</name>
    <dbReference type="NCBI Taxonomy" id="55544"/>
    <lineage>
        <taxon>Eukaryota</taxon>
        <taxon>Metazoa</taxon>
        <taxon>Chordata</taxon>
        <taxon>Craniata</taxon>
        <taxon>Vertebrata</taxon>
        <taxon>Euteleostomi</taxon>
        <taxon>Archelosauria</taxon>
        <taxon>Testudinata</taxon>
        <taxon>Testudines</taxon>
        <taxon>Cryptodira</taxon>
        <taxon>Durocryptodira</taxon>
        <taxon>Testudinoidea</taxon>
        <taxon>Platysternidae</taxon>
        <taxon>Platysternon</taxon>
    </lineage>
</organism>
<keyword evidence="1" id="KW-1133">Transmembrane helix</keyword>
<protein>
    <submittedName>
        <fullName evidence="2">Palmitoyltransferase ZDHHC5</fullName>
    </submittedName>
</protein>
<keyword evidence="1" id="KW-0812">Transmembrane</keyword>
<proteinExistence type="predicted"/>